<evidence type="ECO:0000313" key="3">
    <source>
        <dbReference type="Proteomes" id="UP000252519"/>
    </source>
</evidence>
<gene>
    <name evidence="2" type="ORF">ANCCAN_27930</name>
</gene>
<sequence length="126" mass="14630">MMNADIEHHRTYHNKKDLSNRKQTPYHASDTVRAELVHLDFDEVKEKQYGGRINRELGLEHQIIRGQDEKKRFSAEENKDSTEVYNTAKPSPSPTFQRLQHIYTPEDVSTTGTEAARHHGNRGTLF</sequence>
<accession>A0A368F2K8</accession>
<feature type="region of interest" description="Disordered" evidence="1">
    <location>
        <begin position="1"/>
        <end position="27"/>
    </location>
</feature>
<feature type="compositionally biased region" description="Basic and acidic residues" evidence="1">
    <location>
        <begin position="1"/>
        <end position="20"/>
    </location>
</feature>
<name>A0A368F2K8_ANCCA</name>
<comment type="caution">
    <text evidence="2">The sequence shown here is derived from an EMBL/GenBank/DDBJ whole genome shotgun (WGS) entry which is preliminary data.</text>
</comment>
<feature type="compositionally biased region" description="Basic and acidic residues" evidence="1">
    <location>
        <begin position="73"/>
        <end position="82"/>
    </location>
</feature>
<evidence type="ECO:0000313" key="2">
    <source>
        <dbReference type="EMBL" id="RCN26344.1"/>
    </source>
</evidence>
<dbReference type="AlphaFoldDB" id="A0A368F2K8"/>
<evidence type="ECO:0000256" key="1">
    <source>
        <dbReference type="SAM" id="MobiDB-lite"/>
    </source>
</evidence>
<reference evidence="2 3" key="1">
    <citation type="submission" date="2014-10" db="EMBL/GenBank/DDBJ databases">
        <title>Draft genome of the hookworm Ancylostoma caninum.</title>
        <authorList>
            <person name="Mitreva M."/>
        </authorList>
    </citation>
    <scope>NUCLEOTIDE SEQUENCE [LARGE SCALE GENOMIC DNA]</scope>
    <source>
        <strain evidence="2 3">Baltimore</strain>
    </source>
</reference>
<organism evidence="2 3">
    <name type="scientific">Ancylostoma caninum</name>
    <name type="common">Dog hookworm</name>
    <dbReference type="NCBI Taxonomy" id="29170"/>
    <lineage>
        <taxon>Eukaryota</taxon>
        <taxon>Metazoa</taxon>
        <taxon>Ecdysozoa</taxon>
        <taxon>Nematoda</taxon>
        <taxon>Chromadorea</taxon>
        <taxon>Rhabditida</taxon>
        <taxon>Rhabditina</taxon>
        <taxon>Rhabditomorpha</taxon>
        <taxon>Strongyloidea</taxon>
        <taxon>Ancylostomatidae</taxon>
        <taxon>Ancylostomatinae</taxon>
        <taxon>Ancylostoma</taxon>
    </lineage>
</organism>
<dbReference type="STRING" id="29170.A0A368F2K8"/>
<dbReference type="OrthoDB" id="10564962at2759"/>
<dbReference type="Proteomes" id="UP000252519">
    <property type="component" value="Unassembled WGS sequence"/>
</dbReference>
<feature type="region of interest" description="Disordered" evidence="1">
    <location>
        <begin position="73"/>
        <end position="126"/>
    </location>
</feature>
<protein>
    <submittedName>
        <fullName evidence="2">Uncharacterized protein</fullName>
    </submittedName>
</protein>
<keyword evidence="3" id="KW-1185">Reference proteome</keyword>
<feature type="compositionally biased region" description="Polar residues" evidence="1">
    <location>
        <begin position="83"/>
        <end position="98"/>
    </location>
</feature>
<dbReference type="EMBL" id="JOJR01007860">
    <property type="protein sequence ID" value="RCN26344.1"/>
    <property type="molecule type" value="Genomic_DNA"/>
</dbReference>
<proteinExistence type="predicted"/>